<dbReference type="EMBL" id="LR134289">
    <property type="protein sequence ID" value="VEE10140.1"/>
    <property type="molecule type" value="Genomic_DNA"/>
</dbReference>
<sequence>MYSVQLAIVIVDMRRAFYDVLVDVYENFNQ</sequence>
<evidence type="ECO:0000313" key="2">
    <source>
        <dbReference type="Proteomes" id="UP000279227"/>
    </source>
</evidence>
<accession>A0A3S4M8J6</accession>
<organism evidence="1 2">
    <name type="scientific">Chryseobacterium gleum</name>
    <name type="common">Flavobacterium gleum</name>
    <dbReference type="NCBI Taxonomy" id="250"/>
    <lineage>
        <taxon>Bacteria</taxon>
        <taxon>Pseudomonadati</taxon>
        <taxon>Bacteroidota</taxon>
        <taxon>Flavobacteriia</taxon>
        <taxon>Flavobacteriales</taxon>
        <taxon>Weeksellaceae</taxon>
        <taxon>Chryseobacterium group</taxon>
        <taxon>Chryseobacterium</taxon>
    </lineage>
</organism>
<protein>
    <submittedName>
        <fullName evidence="1">Uncharacterized protein</fullName>
    </submittedName>
</protein>
<proteinExistence type="predicted"/>
<dbReference type="AlphaFoldDB" id="A0A3S4M8J6"/>
<evidence type="ECO:0000313" key="1">
    <source>
        <dbReference type="EMBL" id="VEE10140.1"/>
    </source>
</evidence>
<dbReference type="Proteomes" id="UP000279227">
    <property type="component" value="Chromosome"/>
</dbReference>
<reference evidence="1 2" key="1">
    <citation type="submission" date="2018-12" db="EMBL/GenBank/DDBJ databases">
        <authorList>
            <consortium name="Pathogen Informatics"/>
        </authorList>
    </citation>
    <scope>NUCLEOTIDE SEQUENCE [LARGE SCALE GENOMIC DNA]</scope>
    <source>
        <strain evidence="1 2">NCTC11432</strain>
    </source>
</reference>
<name>A0A3S4M8J6_CHRGE</name>
<gene>
    <name evidence="1" type="ORF">NCTC11432_03716</name>
</gene>
<dbReference type="KEGG" id="cgle:NCTC11432_03716"/>